<comment type="caution">
    <text evidence="2">The sequence shown here is derived from an EMBL/GenBank/DDBJ whole genome shotgun (WGS) entry which is preliminary data.</text>
</comment>
<sequence>MKLAEIIKTRGLGAADVARLIPGLDPSSVTRWMKEDAGKDHIPTGVYMCWLLMALNLTPEELVGPLPASEHASLQPKSGQRARSYPAEGSDTRWLLGALERLVGDFRQHLDEEKGGKVAGRSSG</sequence>
<proteinExistence type="predicted"/>
<feature type="region of interest" description="Disordered" evidence="1">
    <location>
        <begin position="68"/>
        <end position="87"/>
    </location>
</feature>
<dbReference type="AlphaFoldDB" id="A0A0F9KER0"/>
<organism evidence="2">
    <name type="scientific">marine sediment metagenome</name>
    <dbReference type="NCBI Taxonomy" id="412755"/>
    <lineage>
        <taxon>unclassified sequences</taxon>
        <taxon>metagenomes</taxon>
        <taxon>ecological metagenomes</taxon>
    </lineage>
</organism>
<protein>
    <submittedName>
        <fullName evidence="2">Uncharacterized protein</fullName>
    </submittedName>
</protein>
<reference evidence="2" key="1">
    <citation type="journal article" date="2015" name="Nature">
        <title>Complex archaea that bridge the gap between prokaryotes and eukaryotes.</title>
        <authorList>
            <person name="Spang A."/>
            <person name="Saw J.H."/>
            <person name="Jorgensen S.L."/>
            <person name="Zaremba-Niedzwiedzka K."/>
            <person name="Martijn J."/>
            <person name="Lind A.E."/>
            <person name="van Eijk R."/>
            <person name="Schleper C."/>
            <person name="Guy L."/>
            <person name="Ettema T.J."/>
        </authorList>
    </citation>
    <scope>NUCLEOTIDE SEQUENCE</scope>
</reference>
<gene>
    <name evidence="2" type="ORF">LCGC14_1412960</name>
</gene>
<dbReference type="EMBL" id="LAZR01009344">
    <property type="protein sequence ID" value="KKM73186.1"/>
    <property type="molecule type" value="Genomic_DNA"/>
</dbReference>
<name>A0A0F9KER0_9ZZZZ</name>
<evidence type="ECO:0000313" key="2">
    <source>
        <dbReference type="EMBL" id="KKM73186.1"/>
    </source>
</evidence>
<accession>A0A0F9KER0</accession>
<evidence type="ECO:0000256" key="1">
    <source>
        <dbReference type="SAM" id="MobiDB-lite"/>
    </source>
</evidence>